<keyword evidence="2" id="KW-0812">Transmembrane</keyword>
<name>A0A8J7PLG1_9BACT</name>
<gene>
    <name evidence="3" type="ORF">J0M35_06685</name>
</gene>
<accession>A0A8J7PLG1</accession>
<comment type="caution">
    <text evidence="3">The sequence shown here is derived from an EMBL/GenBank/DDBJ whole genome shotgun (WGS) entry which is preliminary data.</text>
</comment>
<evidence type="ECO:0000256" key="1">
    <source>
        <dbReference type="SAM" id="MobiDB-lite"/>
    </source>
</evidence>
<dbReference type="EMBL" id="JAFLCK010000007">
    <property type="protein sequence ID" value="MBN8660032.1"/>
    <property type="molecule type" value="Genomic_DNA"/>
</dbReference>
<keyword evidence="2" id="KW-1133">Transmembrane helix</keyword>
<protein>
    <submittedName>
        <fullName evidence="3">Uncharacterized protein</fullName>
    </submittedName>
</protein>
<proteinExistence type="predicted"/>
<evidence type="ECO:0000313" key="4">
    <source>
        <dbReference type="Proteomes" id="UP000664277"/>
    </source>
</evidence>
<dbReference type="AlphaFoldDB" id="A0A8J7PLG1"/>
<feature type="region of interest" description="Disordered" evidence="1">
    <location>
        <begin position="37"/>
        <end position="81"/>
    </location>
</feature>
<sequence>MFDYQAGERYKLTLIMVAVAGLMAGVFFTLLLGGGAPSEPPRRARTKQNPYNPDTGAAAVGGRGSSMVTGPGGDPNAATTPQVSDAQAAQDFVRNFVTYSFNMNSNAASASQAQAMAMMDSETAKAYRNNVWTPDLEQLVTTSNLTSQFNITSISSGQQNPDGSIVIFMNGTQILNSPASGQQQKPVSVEYLVQRGPSGWHIIGIQEKGQ</sequence>
<evidence type="ECO:0000256" key="2">
    <source>
        <dbReference type="SAM" id="Phobius"/>
    </source>
</evidence>
<reference evidence="3" key="1">
    <citation type="submission" date="2021-02" db="EMBL/GenBank/DDBJ databases">
        <title>Genome-Resolved Metagenomics of a Microbial Community Performing Photosynthetic Biological Nutrient Removal.</title>
        <authorList>
            <person name="Mcdaniel E.A."/>
        </authorList>
    </citation>
    <scope>NUCLEOTIDE SEQUENCE</scope>
    <source>
        <strain evidence="3">UWPOB_OBS1</strain>
    </source>
</reference>
<evidence type="ECO:0000313" key="3">
    <source>
        <dbReference type="EMBL" id="MBN8660032.1"/>
    </source>
</evidence>
<feature type="transmembrane region" description="Helical" evidence="2">
    <location>
        <begin position="12"/>
        <end position="33"/>
    </location>
</feature>
<organism evidence="3 4">
    <name type="scientific">Candidatus Obscuribacter phosphatis</name>
    <dbReference type="NCBI Taxonomy" id="1906157"/>
    <lineage>
        <taxon>Bacteria</taxon>
        <taxon>Bacillati</taxon>
        <taxon>Candidatus Melainabacteria</taxon>
        <taxon>Candidatus Obscuribacterales</taxon>
        <taxon>Candidatus Obscuribacteraceae</taxon>
        <taxon>Candidatus Obscuribacter</taxon>
    </lineage>
</organism>
<dbReference type="Proteomes" id="UP000664277">
    <property type="component" value="Unassembled WGS sequence"/>
</dbReference>
<keyword evidence="2" id="KW-0472">Membrane</keyword>